<dbReference type="PROSITE" id="PS50043">
    <property type="entry name" value="HTH_LUXR_2"/>
    <property type="match status" value="1"/>
</dbReference>
<dbReference type="SMART" id="SM00448">
    <property type="entry name" value="REC"/>
    <property type="match status" value="1"/>
</dbReference>
<dbReference type="InterPro" id="IPR000792">
    <property type="entry name" value="Tscrpt_reg_LuxR_C"/>
</dbReference>
<keyword evidence="2" id="KW-0805">Transcription regulation</keyword>
<evidence type="ECO:0000256" key="5">
    <source>
        <dbReference type="PROSITE-ProRule" id="PRU00169"/>
    </source>
</evidence>
<dbReference type="Pfam" id="PF00196">
    <property type="entry name" value="GerE"/>
    <property type="match status" value="1"/>
</dbReference>
<proteinExistence type="predicted"/>
<dbReference type="CDD" id="cd17535">
    <property type="entry name" value="REC_NarL-like"/>
    <property type="match status" value="1"/>
</dbReference>
<dbReference type="SUPFAM" id="SSF52172">
    <property type="entry name" value="CheY-like"/>
    <property type="match status" value="1"/>
</dbReference>
<feature type="domain" description="HTH luxR-type" evidence="6">
    <location>
        <begin position="152"/>
        <end position="217"/>
    </location>
</feature>
<dbReference type="RefSeq" id="WP_344806768.1">
    <property type="nucleotide sequence ID" value="NZ_BAABAB010000023.1"/>
</dbReference>
<dbReference type="InterPro" id="IPR001789">
    <property type="entry name" value="Sig_transdc_resp-reg_receiver"/>
</dbReference>
<evidence type="ECO:0000259" key="7">
    <source>
        <dbReference type="PROSITE" id="PS50110"/>
    </source>
</evidence>
<accession>A0ABP7ABQ2</accession>
<evidence type="ECO:0000256" key="3">
    <source>
        <dbReference type="ARBA" id="ARBA00023125"/>
    </source>
</evidence>
<dbReference type="PANTHER" id="PTHR43214:SF24">
    <property type="entry name" value="TRANSCRIPTIONAL REGULATORY PROTEIN NARL-RELATED"/>
    <property type="match status" value="1"/>
</dbReference>
<name>A0ABP7ABQ2_9ACTN</name>
<dbReference type="PROSITE" id="PS50110">
    <property type="entry name" value="RESPONSE_REGULATORY"/>
    <property type="match status" value="1"/>
</dbReference>
<dbReference type="EMBL" id="BAABAB010000023">
    <property type="protein sequence ID" value="GAA3629000.1"/>
    <property type="molecule type" value="Genomic_DNA"/>
</dbReference>
<reference evidence="9" key="1">
    <citation type="journal article" date="2019" name="Int. J. Syst. Evol. Microbiol.">
        <title>The Global Catalogue of Microorganisms (GCM) 10K type strain sequencing project: providing services to taxonomists for standard genome sequencing and annotation.</title>
        <authorList>
            <consortium name="The Broad Institute Genomics Platform"/>
            <consortium name="The Broad Institute Genome Sequencing Center for Infectious Disease"/>
            <person name="Wu L."/>
            <person name="Ma J."/>
        </authorList>
    </citation>
    <scope>NUCLEOTIDE SEQUENCE [LARGE SCALE GENOMIC DNA]</scope>
    <source>
        <strain evidence="9">JCM 16929</strain>
    </source>
</reference>
<dbReference type="InterPro" id="IPR011006">
    <property type="entry name" value="CheY-like_superfamily"/>
</dbReference>
<dbReference type="SMART" id="SM00421">
    <property type="entry name" value="HTH_LUXR"/>
    <property type="match status" value="1"/>
</dbReference>
<sequence>MSGRVRVLVVDDQDLFREALVALLGTRPEVEVVGQAADGEHALAAADRLDPDVVLMDLRMPVLDGVSAIRRLRVERPRIRAVALTTFDGEDEVFAALRAGAVGYLLKDCSTQQLLDAVLAAHRGESVLAPAVTTKLVARVSTGDLPAPAAGRQPLADPLTARELEVLRLIAEGMSNREISGRLFLSEGTVKNHVTNVLAKLGVRDRTQAVLRAAALSLI</sequence>
<dbReference type="CDD" id="cd06170">
    <property type="entry name" value="LuxR_C_like"/>
    <property type="match status" value="1"/>
</dbReference>
<evidence type="ECO:0000313" key="8">
    <source>
        <dbReference type="EMBL" id="GAA3629000.1"/>
    </source>
</evidence>
<gene>
    <name evidence="8" type="ORF">GCM10022236_34180</name>
</gene>
<keyword evidence="3" id="KW-0238">DNA-binding</keyword>
<dbReference type="Pfam" id="PF00072">
    <property type="entry name" value="Response_reg"/>
    <property type="match status" value="1"/>
</dbReference>
<dbReference type="PANTHER" id="PTHR43214">
    <property type="entry name" value="TWO-COMPONENT RESPONSE REGULATOR"/>
    <property type="match status" value="1"/>
</dbReference>
<evidence type="ECO:0000256" key="2">
    <source>
        <dbReference type="ARBA" id="ARBA00023015"/>
    </source>
</evidence>
<feature type="domain" description="Response regulatory" evidence="7">
    <location>
        <begin position="6"/>
        <end position="122"/>
    </location>
</feature>
<dbReference type="PROSITE" id="PS00622">
    <property type="entry name" value="HTH_LUXR_1"/>
    <property type="match status" value="1"/>
</dbReference>
<feature type="modified residue" description="4-aspartylphosphate" evidence="5">
    <location>
        <position position="57"/>
    </location>
</feature>
<dbReference type="Gene3D" id="3.40.50.2300">
    <property type="match status" value="1"/>
</dbReference>
<evidence type="ECO:0000256" key="1">
    <source>
        <dbReference type="ARBA" id="ARBA00022553"/>
    </source>
</evidence>
<keyword evidence="1 5" id="KW-0597">Phosphoprotein</keyword>
<evidence type="ECO:0000313" key="9">
    <source>
        <dbReference type="Proteomes" id="UP001501490"/>
    </source>
</evidence>
<protein>
    <submittedName>
        <fullName evidence="8">Response regulator transcription factor</fullName>
    </submittedName>
</protein>
<organism evidence="8 9">
    <name type="scientific">Microlunatus ginsengisoli</name>
    <dbReference type="NCBI Taxonomy" id="363863"/>
    <lineage>
        <taxon>Bacteria</taxon>
        <taxon>Bacillati</taxon>
        <taxon>Actinomycetota</taxon>
        <taxon>Actinomycetes</taxon>
        <taxon>Propionibacteriales</taxon>
        <taxon>Propionibacteriaceae</taxon>
        <taxon>Microlunatus</taxon>
    </lineage>
</organism>
<dbReference type="Proteomes" id="UP001501490">
    <property type="component" value="Unassembled WGS sequence"/>
</dbReference>
<keyword evidence="9" id="KW-1185">Reference proteome</keyword>
<dbReference type="InterPro" id="IPR058245">
    <property type="entry name" value="NreC/VraR/RcsB-like_REC"/>
</dbReference>
<evidence type="ECO:0000259" key="6">
    <source>
        <dbReference type="PROSITE" id="PS50043"/>
    </source>
</evidence>
<dbReference type="InterPro" id="IPR039420">
    <property type="entry name" value="WalR-like"/>
</dbReference>
<evidence type="ECO:0000256" key="4">
    <source>
        <dbReference type="ARBA" id="ARBA00023163"/>
    </source>
</evidence>
<comment type="caution">
    <text evidence="8">The sequence shown here is derived from an EMBL/GenBank/DDBJ whole genome shotgun (WGS) entry which is preliminary data.</text>
</comment>
<dbReference type="PRINTS" id="PR00038">
    <property type="entry name" value="HTHLUXR"/>
</dbReference>
<keyword evidence="4" id="KW-0804">Transcription</keyword>